<feature type="transmembrane region" description="Helical" evidence="8">
    <location>
        <begin position="471"/>
        <end position="495"/>
    </location>
</feature>
<dbReference type="GO" id="GO:0016020">
    <property type="term" value="C:membrane"/>
    <property type="evidence" value="ECO:0007669"/>
    <property type="project" value="UniProtKB-SubCell"/>
</dbReference>
<dbReference type="Pfam" id="PF07690">
    <property type="entry name" value="MFS_1"/>
    <property type="match status" value="1"/>
</dbReference>
<dbReference type="InterPro" id="IPR020846">
    <property type="entry name" value="MFS_dom"/>
</dbReference>
<dbReference type="CDD" id="cd17318">
    <property type="entry name" value="MFS_SLC17"/>
    <property type="match status" value="1"/>
</dbReference>
<feature type="transmembrane region" description="Helical" evidence="8">
    <location>
        <begin position="507"/>
        <end position="525"/>
    </location>
</feature>
<feature type="transmembrane region" description="Helical" evidence="8">
    <location>
        <begin position="177"/>
        <end position="195"/>
    </location>
</feature>
<dbReference type="GO" id="GO:0015293">
    <property type="term" value="F:symporter activity"/>
    <property type="evidence" value="ECO:0007669"/>
    <property type="project" value="UniProtKB-KW"/>
</dbReference>
<sequence>MNNKVDCMDEEVTHPTGQWTELKTTDLSQRKKENQVEALSNNTGIPSKENEAVGPGKAPFFCSCRFGLSIISCLGFINLYALRVNMSVAMVCMINQTALALMKEDHSANVTRVNARPTTCDGAERSSNSSGSPLQEDGEFAWPKEVQGLILGSFFWGYLTTQVFGGWISQRFGGKHVFGWSMFVCAVVTLLMPVAARWSYIALIVTRIIAGTCQGFVWPAMAVLWARWAPPLERGILCSICYAGSQIGNVLTFPIAASLCEYGFDGGWPAVFYVLGGLGVVWFAAWMFFVFDSPDIHPRVSDREKVYIKESLVGNMSTSMEDKGSTPWVSILLSMKVWAIVVSHTCANWGTYTFLTNMPTYLREVLYFPVQANGAISALPYVGFFIVINVSGLIFDGVLSRNLISRTMARKIGNTLGLLMPGIFVLGVGYLDCSQASGAVTLLVIGVAMSGCQYGAGFLTNPADIAPRFAGVIFGLSNTFATLPGFIAPTVIGYITTNQTQAQWQVVFYIASAIYAFGAVFFIIFSSGEIQEWAKEKQDVENSDIASGKDNLGADIELNGVESGDSKSEKQGSRL</sequence>
<evidence type="ECO:0000313" key="12">
    <source>
        <dbReference type="RefSeq" id="XP_055874092.1"/>
    </source>
</evidence>
<keyword evidence="2" id="KW-0813">Transport</keyword>
<evidence type="ECO:0000259" key="9">
    <source>
        <dbReference type="PROSITE" id="PS50850"/>
    </source>
</evidence>
<feature type="transmembrane region" description="Helical" evidence="8">
    <location>
        <begin position="412"/>
        <end position="431"/>
    </location>
</feature>
<feature type="transmembrane region" description="Helical" evidence="8">
    <location>
        <begin position="375"/>
        <end position="400"/>
    </location>
</feature>
<keyword evidence="10" id="KW-1185">Reference proteome</keyword>
<dbReference type="SUPFAM" id="SSF103473">
    <property type="entry name" value="MFS general substrate transporter"/>
    <property type="match status" value="1"/>
</dbReference>
<feature type="transmembrane region" description="Helical" evidence="8">
    <location>
        <begin position="236"/>
        <end position="259"/>
    </location>
</feature>
<keyword evidence="4" id="KW-0769">Symport</keyword>
<dbReference type="OMA" id="VLYHMAF"/>
<dbReference type="RefSeq" id="XP_055874091.1">
    <property type="nucleotide sequence ID" value="XM_056018116.1"/>
</dbReference>
<dbReference type="InterPro" id="IPR011701">
    <property type="entry name" value="MFS"/>
</dbReference>
<dbReference type="Proteomes" id="UP001165740">
    <property type="component" value="Chromosome 1"/>
</dbReference>
<dbReference type="PANTHER" id="PTHR11662:SF399">
    <property type="entry name" value="FI19708P1-RELATED"/>
    <property type="match status" value="1"/>
</dbReference>
<evidence type="ECO:0000256" key="5">
    <source>
        <dbReference type="ARBA" id="ARBA00022989"/>
    </source>
</evidence>
<evidence type="ECO:0000256" key="1">
    <source>
        <dbReference type="ARBA" id="ARBA00004141"/>
    </source>
</evidence>
<dbReference type="RefSeq" id="XP_055874092.1">
    <property type="nucleotide sequence ID" value="XM_056018117.1"/>
</dbReference>
<evidence type="ECO:0000256" key="8">
    <source>
        <dbReference type="SAM" id="Phobius"/>
    </source>
</evidence>
<keyword evidence="6 8" id="KW-0472">Membrane</keyword>
<evidence type="ECO:0000256" key="2">
    <source>
        <dbReference type="ARBA" id="ARBA00022448"/>
    </source>
</evidence>
<dbReference type="InterPro" id="IPR050382">
    <property type="entry name" value="MFS_Na/Anion_cotransporter"/>
</dbReference>
<name>A0A9W2ZGL3_BIOGL</name>
<dbReference type="InterPro" id="IPR036259">
    <property type="entry name" value="MFS_trans_sf"/>
</dbReference>
<proteinExistence type="predicted"/>
<reference evidence="11 12" key="1">
    <citation type="submission" date="2025-04" db="UniProtKB">
        <authorList>
            <consortium name="RefSeq"/>
        </authorList>
    </citation>
    <scope>IDENTIFICATION</scope>
</reference>
<evidence type="ECO:0000256" key="7">
    <source>
        <dbReference type="SAM" id="MobiDB-lite"/>
    </source>
</evidence>
<feature type="transmembrane region" description="Helical" evidence="8">
    <location>
        <begin position="337"/>
        <end position="355"/>
    </location>
</feature>
<keyword evidence="3 8" id="KW-0812">Transmembrane</keyword>
<evidence type="ECO:0000256" key="4">
    <source>
        <dbReference type="ARBA" id="ARBA00022847"/>
    </source>
</evidence>
<dbReference type="PANTHER" id="PTHR11662">
    <property type="entry name" value="SOLUTE CARRIER FAMILY 17"/>
    <property type="match status" value="1"/>
</dbReference>
<feature type="compositionally biased region" description="Basic and acidic residues" evidence="7">
    <location>
        <begin position="564"/>
        <end position="575"/>
    </location>
</feature>
<protein>
    <submittedName>
        <fullName evidence="11 12">Uncharacterized transporter slc-17.2-like</fullName>
    </submittedName>
</protein>
<accession>A0A9W2ZGL3</accession>
<dbReference type="Gene3D" id="1.20.1250.20">
    <property type="entry name" value="MFS general substrate transporter like domains"/>
    <property type="match status" value="2"/>
</dbReference>
<evidence type="ECO:0000313" key="10">
    <source>
        <dbReference type="Proteomes" id="UP001165740"/>
    </source>
</evidence>
<feature type="transmembrane region" description="Helical" evidence="8">
    <location>
        <begin position="201"/>
        <end position="224"/>
    </location>
</feature>
<evidence type="ECO:0000256" key="6">
    <source>
        <dbReference type="ARBA" id="ARBA00023136"/>
    </source>
</evidence>
<feature type="transmembrane region" description="Helical" evidence="8">
    <location>
        <begin position="437"/>
        <end position="459"/>
    </location>
</feature>
<dbReference type="AlphaFoldDB" id="A0A9W2ZGL3"/>
<dbReference type="GO" id="GO:0006820">
    <property type="term" value="P:monoatomic anion transport"/>
    <property type="evidence" value="ECO:0007669"/>
    <property type="project" value="TreeGrafter"/>
</dbReference>
<feature type="domain" description="Major facilitator superfamily (MFS) profile" evidence="9">
    <location>
        <begin position="73"/>
        <end position="530"/>
    </location>
</feature>
<evidence type="ECO:0000313" key="11">
    <source>
        <dbReference type="RefSeq" id="XP_055874091.1"/>
    </source>
</evidence>
<feature type="transmembrane region" description="Helical" evidence="8">
    <location>
        <begin position="271"/>
        <end position="291"/>
    </location>
</feature>
<feature type="transmembrane region" description="Helical" evidence="8">
    <location>
        <begin position="58"/>
        <end position="81"/>
    </location>
</feature>
<keyword evidence="5 8" id="KW-1133">Transmembrane helix</keyword>
<dbReference type="GeneID" id="106077196"/>
<evidence type="ECO:0000256" key="3">
    <source>
        <dbReference type="ARBA" id="ARBA00022692"/>
    </source>
</evidence>
<comment type="subcellular location">
    <subcellularLocation>
        <location evidence="1">Membrane</location>
        <topology evidence="1">Multi-pass membrane protein</topology>
    </subcellularLocation>
</comment>
<dbReference type="OrthoDB" id="2985014at2759"/>
<dbReference type="PROSITE" id="PS50850">
    <property type="entry name" value="MFS"/>
    <property type="match status" value="1"/>
</dbReference>
<feature type="region of interest" description="Disordered" evidence="7">
    <location>
        <begin position="541"/>
        <end position="575"/>
    </location>
</feature>
<gene>
    <name evidence="11 12" type="primary">LOC106077196</name>
</gene>
<feature type="region of interest" description="Disordered" evidence="7">
    <location>
        <begin position="117"/>
        <end position="136"/>
    </location>
</feature>
<organism evidence="10 12">
    <name type="scientific">Biomphalaria glabrata</name>
    <name type="common">Bloodfluke planorb</name>
    <name type="synonym">Freshwater snail</name>
    <dbReference type="NCBI Taxonomy" id="6526"/>
    <lineage>
        <taxon>Eukaryota</taxon>
        <taxon>Metazoa</taxon>
        <taxon>Spiralia</taxon>
        <taxon>Lophotrochozoa</taxon>
        <taxon>Mollusca</taxon>
        <taxon>Gastropoda</taxon>
        <taxon>Heterobranchia</taxon>
        <taxon>Euthyneura</taxon>
        <taxon>Panpulmonata</taxon>
        <taxon>Hygrophila</taxon>
        <taxon>Lymnaeoidea</taxon>
        <taxon>Planorbidae</taxon>
        <taxon>Biomphalaria</taxon>
    </lineage>
</organism>
<dbReference type="FunFam" id="1.20.1250.20:FF:000003">
    <property type="entry name" value="Solute carrier family 17 member 3"/>
    <property type="match status" value="1"/>
</dbReference>